<dbReference type="Pfam" id="PF03488">
    <property type="entry name" value="Ins_beta"/>
    <property type="match status" value="1"/>
</dbReference>
<reference evidence="1" key="1">
    <citation type="submission" date="2017-08" db="EMBL/GenBank/DDBJ databases">
        <authorList>
            <person name="de Groot N.N."/>
        </authorList>
    </citation>
    <scope>NUCLEOTIDE SEQUENCE [LARGE SCALE GENOMIC DNA]</scope>
    <source>
        <strain evidence="1">PX439</strain>
    </source>
</reference>
<dbReference type="KEGG" id="crq:GCK72_025723"/>
<accession>A0A261B5X5</accession>
<evidence type="ECO:0000313" key="2">
    <source>
        <dbReference type="Proteomes" id="UP000216624"/>
    </source>
</evidence>
<protein>
    <submittedName>
        <fullName evidence="1">Uncharacterized protein</fullName>
    </submittedName>
</protein>
<feature type="non-terminal residue" evidence="1">
    <location>
        <position position="1"/>
    </location>
</feature>
<dbReference type="GO" id="GO:0005576">
    <property type="term" value="C:extracellular region"/>
    <property type="evidence" value="ECO:0007669"/>
    <property type="project" value="UniProtKB-SubCell"/>
</dbReference>
<dbReference type="GO" id="GO:0005179">
    <property type="term" value="F:hormone activity"/>
    <property type="evidence" value="ECO:0007669"/>
    <property type="project" value="InterPro"/>
</dbReference>
<keyword evidence="2" id="KW-1185">Reference proteome</keyword>
<organism evidence="1 2">
    <name type="scientific">Caenorhabditis remanei</name>
    <name type="common">Caenorhabditis vulgaris</name>
    <dbReference type="NCBI Taxonomy" id="31234"/>
    <lineage>
        <taxon>Eukaryota</taxon>
        <taxon>Metazoa</taxon>
        <taxon>Ecdysozoa</taxon>
        <taxon>Nematoda</taxon>
        <taxon>Chromadorea</taxon>
        <taxon>Rhabditida</taxon>
        <taxon>Rhabditina</taxon>
        <taxon>Rhabditomorpha</taxon>
        <taxon>Rhabditoidea</taxon>
        <taxon>Rhabditidae</taxon>
        <taxon>Peloderinae</taxon>
        <taxon>Caenorhabditis</taxon>
    </lineage>
</organism>
<dbReference type="EMBL" id="NMWX01000001">
    <property type="protein sequence ID" value="OZG05724.1"/>
    <property type="molecule type" value="Genomic_DNA"/>
</dbReference>
<gene>
    <name evidence="1" type="ORF">FL82_02587</name>
</gene>
<comment type="caution">
    <text evidence="1">The sequence shown here is derived from an EMBL/GenBank/DDBJ whole genome shotgun (WGS) entry which is preliminary data.</text>
</comment>
<dbReference type="HOGENOM" id="CLU_2560481_0_0_1"/>
<dbReference type="Proteomes" id="UP000216624">
    <property type="component" value="Unassembled WGS sequence"/>
</dbReference>
<sequence length="82" mass="8910">MPGTFKLVVIILVVFCAMQINFEGVVAAGSDEVRRYCGAKLFMTVSKFCKSGDNCEAITDNTLTEICSIGVTFTKIQSLCCQ</sequence>
<dbReference type="InterPro" id="IPR003235">
    <property type="entry name" value="Nem_insulin-like_b-type"/>
</dbReference>
<dbReference type="CTD" id="9817247"/>
<name>A0A261B5X5_CAERE</name>
<evidence type="ECO:0000313" key="1">
    <source>
        <dbReference type="EMBL" id="OZG05724.1"/>
    </source>
</evidence>
<proteinExistence type="predicted"/>